<proteinExistence type="predicted"/>
<dbReference type="EMBL" id="PFAQ01000020">
    <property type="protein sequence ID" value="PIT95057.1"/>
    <property type="molecule type" value="Genomic_DNA"/>
</dbReference>
<reference evidence="3" key="1">
    <citation type="submission" date="2017-09" db="EMBL/GenBank/DDBJ databases">
        <title>Depth-based differentiation of microbial function through sediment-hosted aquifers and enrichment of novel symbionts in the deep terrestrial subsurface.</title>
        <authorList>
            <person name="Probst A.J."/>
            <person name="Ladd B."/>
            <person name="Jarett J.K."/>
            <person name="Geller-Mcgrath D.E."/>
            <person name="Sieber C.M.K."/>
            <person name="Emerson J.B."/>
            <person name="Anantharaman K."/>
            <person name="Thomas B.C."/>
            <person name="Malmstrom R."/>
            <person name="Stieglmeier M."/>
            <person name="Klingl A."/>
            <person name="Woyke T."/>
            <person name="Ryan C.M."/>
            <person name="Banfield J.F."/>
        </authorList>
    </citation>
    <scope>NUCLEOTIDE SEQUENCE [LARGE SCALE GENOMIC DNA]</scope>
</reference>
<keyword evidence="1" id="KW-1133">Transmembrane helix</keyword>
<comment type="caution">
    <text evidence="2">The sequence shown here is derived from an EMBL/GenBank/DDBJ whole genome shotgun (WGS) entry which is preliminary data.</text>
</comment>
<name>A0A2M6WQH4_9BACT</name>
<keyword evidence="1" id="KW-0472">Membrane</keyword>
<protein>
    <submittedName>
        <fullName evidence="2">Uncharacterized protein</fullName>
    </submittedName>
</protein>
<gene>
    <name evidence="2" type="ORF">COT98_01305</name>
</gene>
<evidence type="ECO:0000313" key="2">
    <source>
        <dbReference type="EMBL" id="PIT95057.1"/>
    </source>
</evidence>
<evidence type="ECO:0000313" key="3">
    <source>
        <dbReference type="Proteomes" id="UP000228900"/>
    </source>
</evidence>
<accession>A0A2M6WQH4</accession>
<organism evidence="2 3">
    <name type="scientific">Candidatus Falkowbacteria bacterium CG10_big_fil_rev_8_21_14_0_10_39_9</name>
    <dbReference type="NCBI Taxonomy" id="1974566"/>
    <lineage>
        <taxon>Bacteria</taxon>
        <taxon>Candidatus Falkowiibacteriota</taxon>
    </lineage>
</organism>
<dbReference type="Proteomes" id="UP000228900">
    <property type="component" value="Unassembled WGS sequence"/>
</dbReference>
<keyword evidence="1" id="KW-0812">Transmembrane</keyword>
<evidence type="ECO:0000256" key="1">
    <source>
        <dbReference type="SAM" id="Phobius"/>
    </source>
</evidence>
<feature type="transmembrane region" description="Helical" evidence="1">
    <location>
        <begin position="9"/>
        <end position="27"/>
    </location>
</feature>
<dbReference type="AlphaFoldDB" id="A0A2M6WQH4"/>
<sequence length="186" mass="20507">MTGQNKKVVLELILLLIMLSLITWYFFDRYNILSSNSIPSATKVNQTDVSCNSYAVDACPGGCVVCPPCPECSSVSCQSEEFCAGMGIDRTWYKKIRTTLKGKTICERENCHGLDIKCGSNPAEVCTAMYALGDRCLNYAVCELVGEKCQVKANEQFTKCKACVDSCAKEYQSDPAKMFECEGKCD</sequence>